<dbReference type="Pfam" id="PF21237">
    <property type="entry name" value="Pus10_N_euk"/>
    <property type="match status" value="1"/>
</dbReference>
<keyword evidence="4" id="KW-0413">Isomerase</keyword>
<dbReference type="EMBL" id="BAAFRS010000083">
    <property type="protein sequence ID" value="GAB1221686.1"/>
    <property type="molecule type" value="Genomic_DNA"/>
</dbReference>
<evidence type="ECO:0000313" key="8">
    <source>
        <dbReference type="EMBL" id="GAB1221686.1"/>
    </source>
</evidence>
<comment type="similarity">
    <text evidence="1">Belongs to the pseudouridine synthase Pus10 family.</text>
</comment>
<evidence type="ECO:0000259" key="6">
    <source>
        <dbReference type="Pfam" id="PF21238"/>
    </source>
</evidence>
<dbReference type="EC" id="5.4.99.25" evidence="2"/>
<evidence type="ECO:0000256" key="1">
    <source>
        <dbReference type="ARBA" id="ARBA00009652"/>
    </source>
</evidence>
<dbReference type="PANTHER" id="PTHR21568">
    <property type="entry name" value="TRNA PSEUDOURIDINE SYNTHASE PUS10"/>
    <property type="match status" value="1"/>
</dbReference>
<dbReference type="SUPFAM" id="SSF55120">
    <property type="entry name" value="Pseudouridine synthase"/>
    <property type="match status" value="1"/>
</dbReference>
<evidence type="ECO:0000259" key="5">
    <source>
        <dbReference type="Pfam" id="PF21237"/>
    </source>
</evidence>
<dbReference type="InterPro" id="IPR048741">
    <property type="entry name" value="Pus10-like_C"/>
</dbReference>
<evidence type="ECO:0000313" key="9">
    <source>
        <dbReference type="Proteomes" id="UP001628156"/>
    </source>
</evidence>
<evidence type="ECO:0000256" key="2">
    <source>
        <dbReference type="ARBA" id="ARBA00012787"/>
    </source>
</evidence>
<dbReference type="InterPro" id="IPR039894">
    <property type="entry name" value="Pus10-like"/>
</dbReference>
<organism evidence="8 9">
    <name type="scientific">Entamoeba nuttalli</name>
    <dbReference type="NCBI Taxonomy" id="412467"/>
    <lineage>
        <taxon>Eukaryota</taxon>
        <taxon>Amoebozoa</taxon>
        <taxon>Evosea</taxon>
        <taxon>Archamoebae</taxon>
        <taxon>Mastigamoebida</taxon>
        <taxon>Entamoebidae</taxon>
        <taxon>Entamoeba</taxon>
    </lineage>
</organism>
<dbReference type="EMBL" id="BAAFRS010000041">
    <property type="protein sequence ID" value="GAB1219688.1"/>
    <property type="molecule type" value="Genomic_DNA"/>
</dbReference>
<gene>
    <name evidence="7" type="ORF">ENUP19_0041G0034</name>
    <name evidence="8" type="ORF">ENUP19_0083G0057</name>
</gene>
<keyword evidence="3" id="KW-0819">tRNA processing</keyword>
<dbReference type="Proteomes" id="UP001628156">
    <property type="component" value="Unassembled WGS sequence"/>
</dbReference>
<name>A0ABQ0DFR1_9EUKA</name>
<dbReference type="InterPro" id="IPR020103">
    <property type="entry name" value="PsdUridine_synth_cat_dom_sf"/>
</dbReference>
<evidence type="ECO:0000256" key="4">
    <source>
        <dbReference type="ARBA" id="ARBA00023235"/>
    </source>
</evidence>
<proteinExistence type="inferred from homology"/>
<dbReference type="InterPro" id="IPR048742">
    <property type="entry name" value="Pus10_N_euk"/>
</dbReference>
<sequence length="490" mass="57722">MSLLGQLLDLYCQGKLCIYCVARFSFRIGERYYSQNMEDIINNLFQAEKRDVVHPKTNCVICFNMSIYFQSDEIVERIHEALKESGHIYEGTFYINTSFPQAIFVREMALCRYITRTFPSKNYSPFRLKDTLRFILMSKIKDWKCELESPLKLTIEFTHQQLREDGDKLIEISVGKKRKRMETLTSTIAMNIIENIPLKIFEESFTIPPTRNEEDPGTYKFIFERDYIYVGGRYRKYSRQLSQSQWVIQGKEMHEHSITKEIGEVLKKYFECDEYFMIASGREDVDVRMLGNGRPFVFELHNPRKVTLPIELYAQIQEEINKSPAIQVMHLQPIETKDVDIIKKGEREKRKRYLALIWAESMKELKIKDLLIQQKTPIRVLHRRSLLTRERMIYSLELHPIDGHFGLLELETQAGTYIKEFVHGDLGRTTPNIIELLGCNADILSLDVVEVLLDFPKECRPEKLRPVTFDIPPFITLNEQQKQKCKEIIN</sequence>
<reference evidence="8" key="2">
    <citation type="submission" date="2024-08" db="EMBL/GenBank/DDBJ databases">
        <title>Draft genome assembly of Entamoeba nuttalli using a combination of long-read and short-read sequencing data.</title>
        <authorList>
            <person name="Tanaka M."/>
            <person name="Tachibana H."/>
        </authorList>
    </citation>
    <scope>NUCLEOTIDE SEQUENCE</scope>
    <source>
        <strain evidence="8">P19-061405</strain>
    </source>
</reference>
<keyword evidence="9" id="KW-1185">Reference proteome</keyword>
<reference evidence="8 9" key="1">
    <citation type="journal article" date="2019" name="PLoS Negl. Trop. Dis.">
        <title>Whole genome sequencing of Entamoeba nuttalli reveals mammalian host-related molecular signatures and a novel octapeptide-repeat surface protein.</title>
        <authorList>
            <person name="Tanaka M."/>
            <person name="Makiuchi T."/>
            <person name="Komiyama T."/>
            <person name="Shiina T."/>
            <person name="Osaki K."/>
            <person name="Tachibana H."/>
        </authorList>
    </citation>
    <scope>NUCLEOTIDE SEQUENCE [LARGE SCALE GENOMIC DNA]</scope>
    <source>
        <strain evidence="8 9">P19-061405</strain>
    </source>
</reference>
<accession>A0ABQ0DFR1</accession>
<feature type="domain" description="Pus10-like C-terminal" evidence="6">
    <location>
        <begin position="229"/>
        <end position="451"/>
    </location>
</feature>
<feature type="domain" description="Pus10 N-terminal eukaryotes" evidence="5">
    <location>
        <begin position="59"/>
        <end position="213"/>
    </location>
</feature>
<evidence type="ECO:0000313" key="7">
    <source>
        <dbReference type="EMBL" id="GAB1219688.1"/>
    </source>
</evidence>
<dbReference type="Gene3D" id="3.30.70.3190">
    <property type="match status" value="1"/>
</dbReference>
<evidence type="ECO:0000256" key="3">
    <source>
        <dbReference type="ARBA" id="ARBA00022694"/>
    </source>
</evidence>
<comment type="caution">
    <text evidence="8">The sequence shown here is derived from an EMBL/GenBank/DDBJ whole genome shotgun (WGS) entry which is preliminary data.</text>
</comment>
<dbReference type="PANTHER" id="PTHR21568:SF0">
    <property type="entry name" value="TRNA PSEUDOURIDINE SYNTHASE PUS10"/>
    <property type="match status" value="1"/>
</dbReference>
<protein>
    <recommendedName>
        <fullName evidence="2">tRNA pseudouridine(55) synthase</fullName>
        <ecNumber evidence="2">5.4.99.25</ecNumber>
    </recommendedName>
</protein>
<dbReference type="Gene3D" id="3.30.70.2510">
    <property type="match status" value="1"/>
</dbReference>
<dbReference type="Pfam" id="PF21238">
    <property type="entry name" value="Pus10_C"/>
    <property type="match status" value="1"/>
</dbReference>